<dbReference type="InterPro" id="IPR006571">
    <property type="entry name" value="TLDc_dom"/>
</dbReference>
<dbReference type="PANTHER" id="PTHR23354:SF108">
    <property type="entry name" value="RE10231P"/>
    <property type="match status" value="1"/>
</dbReference>
<name>A0A8J8SY71_HALGN</name>
<feature type="domain" description="TLDc" evidence="1">
    <location>
        <begin position="1"/>
        <end position="129"/>
    </location>
</feature>
<evidence type="ECO:0000313" key="2">
    <source>
        <dbReference type="EMBL" id="TNV74661.1"/>
    </source>
</evidence>
<sequence>MQVQLYSGNQLPIIFGAYNPNPWSDGLKYQSDSGCFLISFSPSFRMFSSTGNDNCYAYLNTKNIDRSKYKVGLGFGGNSEHTSFRLWIDDEIENKSKVSSEDDTYQPGYLAGEIEGKINILYIEVWGLGGKQALILQEKYRQERLEEYLNILFRLERMRKVDKKQFFSGFDQAMFFEKTFAHRDQVREEISKE</sequence>
<dbReference type="SMART" id="SM00584">
    <property type="entry name" value="TLDc"/>
    <property type="match status" value="1"/>
</dbReference>
<dbReference type="AlphaFoldDB" id="A0A8J8SY71"/>
<gene>
    <name evidence="2" type="ORF">FGO68_gene17405</name>
</gene>
<reference evidence="2" key="1">
    <citation type="submission" date="2019-06" db="EMBL/GenBank/DDBJ databases">
        <authorList>
            <person name="Zheng W."/>
        </authorList>
    </citation>
    <scope>NUCLEOTIDE SEQUENCE</scope>
    <source>
        <strain evidence="2">QDHG01</strain>
    </source>
</reference>
<evidence type="ECO:0000313" key="3">
    <source>
        <dbReference type="Proteomes" id="UP000785679"/>
    </source>
</evidence>
<comment type="caution">
    <text evidence="2">The sequence shown here is derived from an EMBL/GenBank/DDBJ whole genome shotgun (WGS) entry which is preliminary data.</text>
</comment>
<keyword evidence="3" id="KW-1185">Reference proteome</keyword>
<dbReference type="EMBL" id="RRYP01016732">
    <property type="protein sequence ID" value="TNV74661.1"/>
    <property type="molecule type" value="Genomic_DNA"/>
</dbReference>
<dbReference type="OrthoDB" id="289228at2759"/>
<organism evidence="2 3">
    <name type="scientific">Halteria grandinella</name>
    <dbReference type="NCBI Taxonomy" id="5974"/>
    <lineage>
        <taxon>Eukaryota</taxon>
        <taxon>Sar</taxon>
        <taxon>Alveolata</taxon>
        <taxon>Ciliophora</taxon>
        <taxon>Intramacronucleata</taxon>
        <taxon>Spirotrichea</taxon>
        <taxon>Stichotrichia</taxon>
        <taxon>Sporadotrichida</taxon>
        <taxon>Halteriidae</taxon>
        <taxon>Halteria</taxon>
    </lineage>
</organism>
<evidence type="ECO:0000259" key="1">
    <source>
        <dbReference type="PROSITE" id="PS51886"/>
    </source>
</evidence>
<accession>A0A8J8SY71</accession>
<protein>
    <recommendedName>
        <fullName evidence="1">TLDc domain-containing protein</fullName>
    </recommendedName>
</protein>
<dbReference type="Pfam" id="PF07534">
    <property type="entry name" value="TLD"/>
    <property type="match status" value="1"/>
</dbReference>
<dbReference type="PROSITE" id="PS51886">
    <property type="entry name" value="TLDC"/>
    <property type="match status" value="1"/>
</dbReference>
<proteinExistence type="predicted"/>
<dbReference type="Proteomes" id="UP000785679">
    <property type="component" value="Unassembled WGS sequence"/>
</dbReference>
<dbReference type="PANTHER" id="PTHR23354">
    <property type="entry name" value="NUCLEOLAR PROTEIN 7/ESTROGEN RECEPTOR COACTIVATOR-RELATED"/>
    <property type="match status" value="1"/>
</dbReference>